<dbReference type="AlphaFoldDB" id="A0A2A2JZW8"/>
<keyword evidence="3" id="KW-1185">Reference proteome</keyword>
<reference evidence="2 3" key="1">
    <citation type="journal article" date="2017" name="Curr. Biol.">
        <title>Genome architecture and evolution of a unichromosomal asexual nematode.</title>
        <authorList>
            <person name="Fradin H."/>
            <person name="Zegar C."/>
            <person name="Gutwein M."/>
            <person name="Lucas J."/>
            <person name="Kovtun M."/>
            <person name="Corcoran D."/>
            <person name="Baugh L.R."/>
            <person name="Kiontke K."/>
            <person name="Gunsalus K."/>
            <person name="Fitch D.H."/>
            <person name="Piano F."/>
        </authorList>
    </citation>
    <scope>NUCLEOTIDE SEQUENCE [LARGE SCALE GENOMIC DNA]</scope>
    <source>
        <strain evidence="2">PF1309</strain>
    </source>
</reference>
<dbReference type="OrthoDB" id="420380at2759"/>
<evidence type="ECO:0000313" key="2">
    <source>
        <dbReference type="EMBL" id="PAV67089.1"/>
    </source>
</evidence>
<dbReference type="EMBL" id="LIAE01009996">
    <property type="protein sequence ID" value="PAV67090.1"/>
    <property type="molecule type" value="Genomic_DNA"/>
</dbReference>
<organism evidence="2 3">
    <name type="scientific">Diploscapter pachys</name>
    <dbReference type="NCBI Taxonomy" id="2018661"/>
    <lineage>
        <taxon>Eukaryota</taxon>
        <taxon>Metazoa</taxon>
        <taxon>Ecdysozoa</taxon>
        <taxon>Nematoda</taxon>
        <taxon>Chromadorea</taxon>
        <taxon>Rhabditida</taxon>
        <taxon>Rhabditina</taxon>
        <taxon>Rhabditomorpha</taxon>
        <taxon>Rhabditoidea</taxon>
        <taxon>Rhabditidae</taxon>
        <taxon>Diploscapter</taxon>
    </lineage>
</organism>
<gene>
    <name evidence="2" type="ORF">WR25_24629</name>
</gene>
<dbReference type="Proteomes" id="UP000218231">
    <property type="component" value="Unassembled WGS sequence"/>
</dbReference>
<comment type="caution">
    <text evidence="2">The sequence shown here is derived from an EMBL/GenBank/DDBJ whole genome shotgun (WGS) entry which is preliminary data.</text>
</comment>
<dbReference type="STRING" id="2018661.A0A2A2JZW8"/>
<name>A0A2A2JZW8_9BILA</name>
<keyword evidence="1" id="KW-1133">Transmembrane helix</keyword>
<evidence type="ECO:0000313" key="3">
    <source>
        <dbReference type="Proteomes" id="UP000218231"/>
    </source>
</evidence>
<proteinExistence type="predicted"/>
<keyword evidence="1" id="KW-0812">Transmembrane</keyword>
<dbReference type="Gene3D" id="2.60.120.620">
    <property type="entry name" value="q2cbj1_9rhob like domain"/>
    <property type="match status" value="1"/>
</dbReference>
<evidence type="ECO:0000256" key="1">
    <source>
        <dbReference type="SAM" id="Phobius"/>
    </source>
</evidence>
<sequence length="179" mass="20564">MFNYLILNVIIELIALTTLIIADSDDLLMTKERWNWIKDDKNCSKVAYGNSAKDPSLRCYWINDKMTIFKMEVVNRDPLILRYHELVHRRKCKRIIEASKSMNIKQTAVVGNGVNNLVASKGRNANGTWVAHHFPGEINDMFNVVQRAVLAYDLDAAELFQLLSYESGGKQLPFDERTK</sequence>
<protein>
    <submittedName>
        <fullName evidence="2">Uncharacterized protein</fullName>
    </submittedName>
</protein>
<keyword evidence="1" id="KW-0472">Membrane</keyword>
<feature type="transmembrane region" description="Helical" evidence="1">
    <location>
        <begin position="6"/>
        <end position="24"/>
    </location>
</feature>
<accession>A0A2A2JZW8</accession>
<dbReference type="EMBL" id="LIAE01009996">
    <property type="protein sequence ID" value="PAV67089.1"/>
    <property type="molecule type" value="Genomic_DNA"/>
</dbReference>